<organism evidence="6 7">
    <name type="scientific">Cafeteria roenbergensis</name>
    <name type="common">Marine flagellate</name>
    <dbReference type="NCBI Taxonomy" id="33653"/>
    <lineage>
        <taxon>Eukaryota</taxon>
        <taxon>Sar</taxon>
        <taxon>Stramenopiles</taxon>
        <taxon>Bigyra</taxon>
        <taxon>Opalozoa</taxon>
        <taxon>Bicosoecida</taxon>
        <taxon>Cafeteriaceae</taxon>
        <taxon>Cafeteria</taxon>
    </lineage>
</organism>
<evidence type="ECO:0000256" key="3">
    <source>
        <dbReference type="ARBA" id="ARBA00022790"/>
    </source>
</evidence>
<dbReference type="AlphaFoldDB" id="A0A5A8DEP6"/>
<protein>
    <recommendedName>
        <fullName evidence="2">COP9 signalosome complex subunit 4</fullName>
    </recommendedName>
</protein>
<dbReference type="InterPro" id="IPR000717">
    <property type="entry name" value="PCI_dom"/>
</dbReference>
<gene>
    <name evidence="6" type="ORF">FNF27_07893</name>
</gene>
<comment type="caution">
    <text evidence="6">The sequence shown here is derived from an EMBL/GenBank/DDBJ whole genome shotgun (WGS) entry which is preliminary data.</text>
</comment>
<dbReference type="PANTHER" id="PTHR10855:SF2">
    <property type="entry name" value="COP9 SIGNALOSOME COMPLEX SUBUNIT 4"/>
    <property type="match status" value="1"/>
</dbReference>
<accession>A0A5A8DEP6</accession>
<dbReference type="PROSITE" id="PS50250">
    <property type="entry name" value="PCI"/>
    <property type="match status" value="1"/>
</dbReference>
<comment type="similarity">
    <text evidence="1">Belongs to the CSN4 family.</text>
</comment>
<dbReference type="GO" id="GO:0008180">
    <property type="term" value="C:COP9 signalosome"/>
    <property type="evidence" value="ECO:0007669"/>
    <property type="project" value="UniProtKB-KW"/>
</dbReference>
<dbReference type="OrthoDB" id="295656at2759"/>
<dbReference type="InterPro" id="IPR040134">
    <property type="entry name" value="PSMD12/CSN4"/>
</dbReference>
<evidence type="ECO:0000256" key="2">
    <source>
        <dbReference type="ARBA" id="ARBA00014881"/>
    </source>
</evidence>
<dbReference type="SMART" id="SM00088">
    <property type="entry name" value="PINT"/>
    <property type="match status" value="1"/>
</dbReference>
<reference evidence="6 7" key="1">
    <citation type="submission" date="2019-07" db="EMBL/GenBank/DDBJ databases">
        <title>Genomes of Cafeteria roenbergensis.</title>
        <authorList>
            <person name="Fischer M.G."/>
            <person name="Hackl T."/>
            <person name="Roman M."/>
        </authorList>
    </citation>
    <scope>NUCLEOTIDE SEQUENCE [LARGE SCALE GENOMIC DNA]</scope>
    <source>
        <strain evidence="6 7">E4-10P</strain>
    </source>
</reference>
<evidence type="ECO:0000313" key="6">
    <source>
        <dbReference type="EMBL" id="KAA0163758.1"/>
    </source>
</evidence>
<feature type="domain" description="PCI" evidence="5">
    <location>
        <begin position="193"/>
        <end position="360"/>
    </location>
</feature>
<dbReference type="SUPFAM" id="SSF46785">
    <property type="entry name" value="Winged helix' DNA-binding domain"/>
    <property type="match status" value="1"/>
</dbReference>
<dbReference type="EMBL" id="VLTO01000108">
    <property type="protein sequence ID" value="KAA0163758.1"/>
    <property type="molecule type" value="Genomic_DNA"/>
</dbReference>
<proteinExistence type="inferred from homology"/>
<keyword evidence="4" id="KW-0175">Coiled coil</keyword>
<evidence type="ECO:0000313" key="7">
    <source>
        <dbReference type="Proteomes" id="UP000322899"/>
    </source>
</evidence>
<sequence length="394" mass="42546">MALASALDAAAAAEDQVSKVDKYRELVDSAVRSGDKKARLLAIARHAIENTVVGTVARPVCEYLASQVAEHVVDYDDLDPIGEALLEVLGPQGQAMAVADYTLRRALFDLYAANEDFEPAATVLSKCVSVPVAQRAATFAEIAQAFLMADNAGAAEMALRQVAELMADEDAVDKATQLRYRACRAQVADLQRNYKQAAATYSSLSQLEGDVKQAELEVFLDRAAVCAILDRAGPQRQRILNKIYRDPRAADLPSFVMLEKMCKQQLVRKEEADEFRATLRPHHLASVGDGSTVFDRAVREHNVLAASLVFTAISFSSLGDLLEVDAAAAEKYAARMVEEGRLQATIDQVQGVLEFGTGTADELSAWDTSLADLFGALTTAVDAISTAHPHLVDC</sequence>
<dbReference type="Pfam" id="PF01399">
    <property type="entry name" value="PCI"/>
    <property type="match status" value="1"/>
</dbReference>
<evidence type="ECO:0000256" key="1">
    <source>
        <dbReference type="ARBA" id="ARBA00010417"/>
    </source>
</evidence>
<dbReference type="Proteomes" id="UP000322899">
    <property type="component" value="Unassembled WGS sequence"/>
</dbReference>
<dbReference type="GO" id="GO:0005829">
    <property type="term" value="C:cytosol"/>
    <property type="evidence" value="ECO:0007669"/>
    <property type="project" value="TreeGrafter"/>
</dbReference>
<evidence type="ECO:0000259" key="5">
    <source>
        <dbReference type="PROSITE" id="PS50250"/>
    </source>
</evidence>
<dbReference type="InterPro" id="IPR036388">
    <property type="entry name" value="WH-like_DNA-bd_sf"/>
</dbReference>
<evidence type="ECO:0000256" key="4">
    <source>
        <dbReference type="SAM" id="Coils"/>
    </source>
</evidence>
<dbReference type="Gene3D" id="1.10.10.10">
    <property type="entry name" value="Winged helix-like DNA-binding domain superfamily/Winged helix DNA-binding domain"/>
    <property type="match status" value="1"/>
</dbReference>
<keyword evidence="3" id="KW-0736">Signalosome</keyword>
<name>A0A5A8DEP6_CAFRO</name>
<dbReference type="PANTHER" id="PTHR10855">
    <property type="entry name" value="26S PROTEASOME NON-ATPASE REGULATORY SUBUNIT 12/COP9 SIGNALOSOME COMPLEX SUBUNIT 4"/>
    <property type="match status" value="1"/>
</dbReference>
<feature type="coiled-coil region" evidence="4">
    <location>
        <begin position="180"/>
        <end position="207"/>
    </location>
</feature>
<dbReference type="InterPro" id="IPR036390">
    <property type="entry name" value="WH_DNA-bd_sf"/>
</dbReference>